<keyword evidence="5" id="KW-0472">Membrane</keyword>
<name>A0AAD6M379_9ROSI</name>
<keyword evidence="4" id="KW-0342">GTP-binding</keyword>
<dbReference type="EMBL" id="JAQIZT010000012">
    <property type="protein sequence ID" value="KAJ6977965.1"/>
    <property type="molecule type" value="Genomic_DNA"/>
</dbReference>
<dbReference type="Proteomes" id="UP001164929">
    <property type="component" value="Chromosome 12"/>
</dbReference>
<comment type="similarity">
    <text evidence="6">Belongs to the TRAFAC class dynamin-like GTPase superfamily. GB1/RHD3 GTPase family.</text>
</comment>
<comment type="caution">
    <text evidence="9">The sequence shown here is derived from an EMBL/GenBank/DDBJ whole genome shotgun (WGS) entry which is preliminary data.</text>
</comment>
<dbReference type="SUPFAM" id="SSF52540">
    <property type="entry name" value="P-loop containing nucleoside triphosphate hydrolases"/>
    <property type="match status" value="1"/>
</dbReference>
<dbReference type="GO" id="GO:0003924">
    <property type="term" value="F:GTPase activity"/>
    <property type="evidence" value="ECO:0007669"/>
    <property type="project" value="TreeGrafter"/>
</dbReference>
<feature type="domain" description="GB1/RHD3-type G" evidence="8">
    <location>
        <begin position="35"/>
        <end position="68"/>
    </location>
</feature>
<feature type="compositionally biased region" description="Acidic residues" evidence="7">
    <location>
        <begin position="126"/>
        <end position="145"/>
    </location>
</feature>
<sequence>MAGDCCRFQLISGDGVLNMQGLENFTRTTNLSQRGLSYAVVAITGPQSGGRSTLLNKLFQTNFRMMDAEEGRWRYVTALPSYELEEEKFKDKTGPEPKFRKKLITYDNVDCESADDSAHNLSNDNVDCESADDLADDTVDDCDNE</sequence>
<feature type="region of interest" description="Disordered" evidence="7">
    <location>
        <begin position="114"/>
        <end position="145"/>
    </location>
</feature>
<dbReference type="GO" id="GO:0016320">
    <property type="term" value="P:endoplasmic reticulum membrane fusion"/>
    <property type="evidence" value="ECO:0007669"/>
    <property type="project" value="TreeGrafter"/>
</dbReference>
<evidence type="ECO:0000256" key="3">
    <source>
        <dbReference type="ARBA" id="ARBA00022824"/>
    </source>
</evidence>
<protein>
    <recommendedName>
        <fullName evidence="8">GB1/RHD3-type G domain-containing protein</fullName>
    </recommendedName>
</protein>
<evidence type="ECO:0000256" key="6">
    <source>
        <dbReference type="PROSITE-ProRule" id="PRU01052"/>
    </source>
</evidence>
<dbReference type="InterPro" id="IPR030386">
    <property type="entry name" value="G_GB1_RHD3_dom"/>
</dbReference>
<keyword evidence="1" id="KW-0547">Nucleotide-binding</keyword>
<evidence type="ECO:0000256" key="4">
    <source>
        <dbReference type="ARBA" id="ARBA00023134"/>
    </source>
</evidence>
<gene>
    <name evidence="9" type="ORF">NC653_029766</name>
</gene>
<keyword evidence="2" id="KW-0378">Hydrolase</keyword>
<dbReference type="GO" id="GO:0005783">
    <property type="term" value="C:endoplasmic reticulum"/>
    <property type="evidence" value="ECO:0007669"/>
    <property type="project" value="TreeGrafter"/>
</dbReference>
<keyword evidence="10" id="KW-1185">Reference proteome</keyword>
<dbReference type="PANTHER" id="PTHR45923:SF20">
    <property type="entry name" value="PROTEIN ROOT HAIR DEFECTIVE 3 HOMOLOG 2"/>
    <property type="match status" value="1"/>
</dbReference>
<proteinExistence type="inferred from homology"/>
<accession>A0AAD6M379</accession>
<dbReference type="GO" id="GO:0005525">
    <property type="term" value="F:GTP binding"/>
    <property type="evidence" value="ECO:0007669"/>
    <property type="project" value="UniProtKB-KW"/>
</dbReference>
<evidence type="ECO:0000256" key="7">
    <source>
        <dbReference type="SAM" id="MobiDB-lite"/>
    </source>
</evidence>
<keyword evidence="3" id="KW-0256">Endoplasmic reticulum</keyword>
<dbReference type="InterPro" id="IPR008803">
    <property type="entry name" value="RHD3/Sey1"/>
</dbReference>
<evidence type="ECO:0000256" key="2">
    <source>
        <dbReference type="ARBA" id="ARBA00022801"/>
    </source>
</evidence>
<dbReference type="PROSITE" id="PS51715">
    <property type="entry name" value="G_GB1_RHD3"/>
    <property type="match status" value="1"/>
</dbReference>
<dbReference type="AlphaFoldDB" id="A0AAD6M379"/>
<evidence type="ECO:0000259" key="8">
    <source>
        <dbReference type="PROSITE" id="PS51715"/>
    </source>
</evidence>
<evidence type="ECO:0000256" key="5">
    <source>
        <dbReference type="ARBA" id="ARBA00023136"/>
    </source>
</evidence>
<reference evidence="9" key="1">
    <citation type="journal article" date="2023" name="Mol. Ecol. Resour.">
        <title>Chromosome-level genome assembly of a triploid poplar Populus alba 'Berolinensis'.</title>
        <authorList>
            <person name="Chen S."/>
            <person name="Yu Y."/>
            <person name="Wang X."/>
            <person name="Wang S."/>
            <person name="Zhang T."/>
            <person name="Zhou Y."/>
            <person name="He R."/>
            <person name="Meng N."/>
            <person name="Wang Y."/>
            <person name="Liu W."/>
            <person name="Liu Z."/>
            <person name="Liu J."/>
            <person name="Guo Q."/>
            <person name="Huang H."/>
            <person name="Sederoff R.R."/>
            <person name="Wang G."/>
            <person name="Qu G."/>
            <person name="Chen S."/>
        </authorList>
    </citation>
    <scope>NUCLEOTIDE SEQUENCE</scope>
    <source>
        <strain evidence="9">SC-2020</strain>
    </source>
</reference>
<evidence type="ECO:0000256" key="1">
    <source>
        <dbReference type="ARBA" id="ARBA00022741"/>
    </source>
</evidence>
<organism evidence="9 10">
    <name type="scientific">Populus alba x Populus x berolinensis</name>
    <dbReference type="NCBI Taxonomy" id="444605"/>
    <lineage>
        <taxon>Eukaryota</taxon>
        <taxon>Viridiplantae</taxon>
        <taxon>Streptophyta</taxon>
        <taxon>Embryophyta</taxon>
        <taxon>Tracheophyta</taxon>
        <taxon>Spermatophyta</taxon>
        <taxon>Magnoliopsida</taxon>
        <taxon>eudicotyledons</taxon>
        <taxon>Gunneridae</taxon>
        <taxon>Pentapetalae</taxon>
        <taxon>rosids</taxon>
        <taxon>fabids</taxon>
        <taxon>Malpighiales</taxon>
        <taxon>Salicaceae</taxon>
        <taxon>Saliceae</taxon>
        <taxon>Populus</taxon>
    </lineage>
</organism>
<dbReference type="Gene3D" id="3.40.50.300">
    <property type="entry name" value="P-loop containing nucleotide triphosphate hydrolases"/>
    <property type="match status" value="1"/>
</dbReference>
<evidence type="ECO:0000313" key="10">
    <source>
        <dbReference type="Proteomes" id="UP001164929"/>
    </source>
</evidence>
<evidence type="ECO:0000313" key="9">
    <source>
        <dbReference type="EMBL" id="KAJ6977965.1"/>
    </source>
</evidence>
<dbReference type="InterPro" id="IPR027417">
    <property type="entry name" value="P-loop_NTPase"/>
</dbReference>
<dbReference type="PANTHER" id="PTHR45923">
    <property type="entry name" value="PROTEIN SEY1"/>
    <property type="match status" value="1"/>
</dbReference>